<evidence type="ECO:0000313" key="10">
    <source>
        <dbReference type="Proteomes" id="UP000070544"/>
    </source>
</evidence>
<feature type="transmembrane region" description="Helical" evidence="7">
    <location>
        <begin position="30"/>
        <end position="51"/>
    </location>
</feature>
<evidence type="ECO:0000313" key="9">
    <source>
        <dbReference type="EMBL" id="KXS22031.1"/>
    </source>
</evidence>
<gene>
    <name evidence="9" type="ORF">M427DRAFT_50395</name>
</gene>
<feature type="transmembrane region" description="Helical" evidence="7">
    <location>
        <begin position="105"/>
        <end position="128"/>
    </location>
</feature>
<keyword evidence="10" id="KW-1185">Reference proteome</keyword>
<keyword evidence="4 7" id="KW-0256">Endoplasmic reticulum</keyword>
<evidence type="ECO:0000256" key="5">
    <source>
        <dbReference type="ARBA" id="ARBA00022989"/>
    </source>
</evidence>
<dbReference type="InterPro" id="IPR007599">
    <property type="entry name" value="DER1"/>
</dbReference>
<feature type="transmembrane region" description="Helical" evidence="7">
    <location>
        <begin position="149"/>
        <end position="167"/>
    </location>
</feature>
<dbReference type="STRING" id="1344416.A0A139AZ72"/>
<evidence type="ECO:0000256" key="3">
    <source>
        <dbReference type="ARBA" id="ARBA00022692"/>
    </source>
</evidence>
<evidence type="ECO:0000256" key="1">
    <source>
        <dbReference type="ARBA" id="ARBA00004477"/>
    </source>
</evidence>
<evidence type="ECO:0000256" key="8">
    <source>
        <dbReference type="SAM" id="MobiDB-lite"/>
    </source>
</evidence>
<evidence type="ECO:0000256" key="2">
    <source>
        <dbReference type="ARBA" id="ARBA00008917"/>
    </source>
</evidence>
<dbReference type="OMA" id="LWRCVTS"/>
<dbReference type="GO" id="GO:0005789">
    <property type="term" value="C:endoplasmic reticulum membrane"/>
    <property type="evidence" value="ECO:0007669"/>
    <property type="project" value="UniProtKB-SubCell"/>
</dbReference>
<proteinExistence type="inferred from homology"/>
<dbReference type="OrthoDB" id="1716531at2759"/>
<protein>
    <recommendedName>
        <fullName evidence="7">Derlin</fullName>
    </recommendedName>
</protein>
<evidence type="ECO:0000256" key="7">
    <source>
        <dbReference type="RuleBase" id="RU363059"/>
    </source>
</evidence>
<dbReference type="SUPFAM" id="SSF144091">
    <property type="entry name" value="Rhomboid-like"/>
    <property type="match status" value="1"/>
</dbReference>
<dbReference type="GO" id="GO:0006950">
    <property type="term" value="P:response to stress"/>
    <property type="evidence" value="ECO:0007669"/>
    <property type="project" value="UniProtKB-ARBA"/>
</dbReference>
<keyword evidence="6 7" id="KW-0472">Membrane</keyword>
<comment type="subcellular location">
    <subcellularLocation>
        <location evidence="1 7">Endoplasmic reticulum membrane</location>
        <topology evidence="1 7">Multi-pass membrane protein</topology>
    </subcellularLocation>
</comment>
<keyword evidence="5 7" id="KW-1133">Transmembrane helix</keyword>
<evidence type="ECO:0000256" key="6">
    <source>
        <dbReference type="ARBA" id="ARBA00023136"/>
    </source>
</evidence>
<dbReference type="InterPro" id="IPR035952">
    <property type="entry name" value="Rhomboid-like_sf"/>
</dbReference>
<dbReference type="PANTHER" id="PTHR11009">
    <property type="entry name" value="DER1-LIKE PROTEIN, DERLIN"/>
    <property type="match status" value="1"/>
</dbReference>
<dbReference type="Proteomes" id="UP000070544">
    <property type="component" value="Unassembled WGS sequence"/>
</dbReference>
<dbReference type="EMBL" id="KQ965731">
    <property type="protein sequence ID" value="KXS22031.1"/>
    <property type="molecule type" value="Genomic_DNA"/>
</dbReference>
<comment type="function">
    <text evidence="7">May be involved in the degradation of misfolded endoplasmic reticulum (ER) luminal proteins.</text>
</comment>
<organism evidence="9 10">
    <name type="scientific">Gonapodya prolifera (strain JEL478)</name>
    <name type="common">Monoblepharis prolifera</name>
    <dbReference type="NCBI Taxonomy" id="1344416"/>
    <lineage>
        <taxon>Eukaryota</taxon>
        <taxon>Fungi</taxon>
        <taxon>Fungi incertae sedis</taxon>
        <taxon>Chytridiomycota</taxon>
        <taxon>Chytridiomycota incertae sedis</taxon>
        <taxon>Monoblepharidomycetes</taxon>
        <taxon>Monoblepharidales</taxon>
        <taxon>Gonapodyaceae</taxon>
        <taxon>Gonapodya</taxon>
    </lineage>
</organism>
<reference evidence="9 10" key="1">
    <citation type="journal article" date="2015" name="Genome Biol. Evol.">
        <title>Phylogenomic analyses indicate that early fungi evolved digesting cell walls of algal ancestors of land plants.</title>
        <authorList>
            <person name="Chang Y."/>
            <person name="Wang S."/>
            <person name="Sekimoto S."/>
            <person name="Aerts A.L."/>
            <person name="Choi C."/>
            <person name="Clum A."/>
            <person name="LaButti K.M."/>
            <person name="Lindquist E.A."/>
            <person name="Yee Ngan C."/>
            <person name="Ohm R.A."/>
            <person name="Salamov A.A."/>
            <person name="Grigoriev I.V."/>
            <person name="Spatafora J.W."/>
            <person name="Berbee M.L."/>
        </authorList>
    </citation>
    <scope>NUCLEOTIDE SEQUENCE [LARGE SCALE GENOMIC DNA]</scope>
    <source>
        <strain evidence="9 10">JEL478</strain>
    </source>
</reference>
<sequence length="281" mass="30814">MNRPQPAQSNAFTEAREWFLSLPVVTRTLVALYAGVTLAGNLGIVSPYNLILEREALLRRLQLWRVVTPFFFDKLGFNFLVNLYFLYKTSLELETELFASRPADYAWFLLLSMGGMLIPGLLVPFYLLSEGLSMAIIYIWSIFNQEKRVSFMFGIQFKALYFPWALLAMDFLTVGQFPWTKLAGLVVAHAYYFLDRVYPDSPGGRRVIVTPAFVSAWFPPAPPRPAGGGGGGTPATMGGVQGSVGGARSGGVGGFSGPVRRPTAEGSSYSFAGTGYRLGSE</sequence>
<dbReference type="Pfam" id="PF04511">
    <property type="entry name" value="DER1"/>
    <property type="match status" value="1"/>
</dbReference>
<feature type="transmembrane region" description="Helical" evidence="7">
    <location>
        <begin position="63"/>
        <end position="85"/>
    </location>
</feature>
<evidence type="ECO:0000256" key="4">
    <source>
        <dbReference type="ARBA" id="ARBA00022824"/>
    </source>
</evidence>
<keyword evidence="3 7" id="KW-0812">Transmembrane</keyword>
<accession>A0A139AZ72</accession>
<name>A0A139AZ72_GONPJ</name>
<comment type="similarity">
    <text evidence="2 7">Belongs to the derlin family.</text>
</comment>
<feature type="region of interest" description="Disordered" evidence="8">
    <location>
        <begin position="248"/>
        <end position="281"/>
    </location>
</feature>
<dbReference type="AlphaFoldDB" id="A0A139AZ72"/>